<feature type="chain" id="PRO_5045548754" evidence="1">
    <location>
        <begin position="18"/>
        <end position="137"/>
    </location>
</feature>
<proteinExistence type="predicted"/>
<keyword evidence="1" id="KW-0732">Signal</keyword>
<name>A0ABP6B1X3_9ACTN</name>
<gene>
    <name evidence="2" type="ORF">GCM10010201_35430</name>
</gene>
<evidence type="ECO:0000313" key="3">
    <source>
        <dbReference type="Proteomes" id="UP001499978"/>
    </source>
</evidence>
<protein>
    <submittedName>
        <fullName evidence="2">Uncharacterized protein</fullName>
    </submittedName>
</protein>
<sequence>MTSQAHKLLTLTTVAVAAAGTIGAPAAATPNPGPAPAGPCVQKMAVVNNAGFVLSFAPTTRDGVATASTDKYPINQYRILDLTLAGLPANTELRPVVSAVGGDTVPGNTYVSFCANGQTATYTATGATLDYTVTLIS</sequence>
<evidence type="ECO:0000256" key="1">
    <source>
        <dbReference type="SAM" id="SignalP"/>
    </source>
</evidence>
<accession>A0ABP6B1X3</accession>
<dbReference type="EMBL" id="BAAARY010000039">
    <property type="protein sequence ID" value="GAA2532782.1"/>
    <property type="molecule type" value="Genomic_DNA"/>
</dbReference>
<reference evidence="3" key="1">
    <citation type="journal article" date="2019" name="Int. J. Syst. Evol. Microbiol.">
        <title>The Global Catalogue of Microorganisms (GCM) 10K type strain sequencing project: providing services to taxonomists for standard genome sequencing and annotation.</title>
        <authorList>
            <consortium name="The Broad Institute Genomics Platform"/>
            <consortium name="The Broad Institute Genome Sequencing Center for Infectious Disease"/>
            <person name="Wu L."/>
            <person name="Ma J."/>
        </authorList>
    </citation>
    <scope>NUCLEOTIDE SEQUENCE [LARGE SCALE GENOMIC DNA]</scope>
    <source>
        <strain evidence="3">JCM 3367</strain>
    </source>
</reference>
<dbReference type="Proteomes" id="UP001499978">
    <property type="component" value="Unassembled WGS sequence"/>
</dbReference>
<dbReference type="RefSeq" id="WP_344174568.1">
    <property type="nucleotide sequence ID" value="NZ_BAAARY010000039.1"/>
</dbReference>
<organism evidence="2 3">
    <name type="scientific">Pilimelia columellifera subsp. columellifera</name>
    <dbReference type="NCBI Taxonomy" id="706583"/>
    <lineage>
        <taxon>Bacteria</taxon>
        <taxon>Bacillati</taxon>
        <taxon>Actinomycetota</taxon>
        <taxon>Actinomycetes</taxon>
        <taxon>Micromonosporales</taxon>
        <taxon>Micromonosporaceae</taxon>
        <taxon>Pilimelia</taxon>
    </lineage>
</organism>
<feature type="signal peptide" evidence="1">
    <location>
        <begin position="1"/>
        <end position="17"/>
    </location>
</feature>
<comment type="caution">
    <text evidence="2">The sequence shown here is derived from an EMBL/GenBank/DDBJ whole genome shotgun (WGS) entry which is preliminary data.</text>
</comment>
<evidence type="ECO:0000313" key="2">
    <source>
        <dbReference type="EMBL" id="GAA2532782.1"/>
    </source>
</evidence>
<keyword evidence="3" id="KW-1185">Reference proteome</keyword>